<dbReference type="NCBIfam" id="TIGR00377">
    <property type="entry name" value="ant_ant_sig"/>
    <property type="match status" value="1"/>
</dbReference>
<sequence length="106" mass="10912">MSSLSLSARRENGTAVLSLDGELDLATVPALRDTALAELGEPGTATLVLDLARLTFLDSTGIGCWIELRNHAEGAGKELALRAVPAAARRTVTIAGLAPVFGIDAS</sequence>
<dbReference type="Gene3D" id="3.30.750.24">
    <property type="entry name" value="STAS domain"/>
    <property type="match status" value="1"/>
</dbReference>
<dbReference type="STRING" id="1206085.SAMN05443575_1080"/>
<proteinExistence type="inferred from homology"/>
<dbReference type="InterPro" id="IPR003658">
    <property type="entry name" value="Anti-sigma_ant"/>
</dbReference>
<dbReference type="GO" id="GO:0043856">
    <property type="term" value="F:anti-sigma factor antagonist activity"/>
    <property type="evidence" value="ECO:0007669"/>
    <property type="project" value="InterPro"/>
</dbReference>
<comment type="similarity">
    <text evidence="1 2">Belongs to the anti-sigma-factor antagonist family.</text>
</comment>
<dbReference type="AlphaFoldDB" id="A0A1M5G774"/>
<evidence type="ECO:0000313" key="4">
    <source>
        <dbReference type="EMBL" id="SHF99670.1"/>
    </source>
</evidence>
<protein>
    <recommendedName>
        <fullName evidence="2">Anti-sigma factor antagonist</fullName>
    </recommendedName>
</protein>
<dbReference type="PANTHER" id="PTHR33495:SF2">
    <property type="entry name" value="ANTI-SIGMA FACTOR ANTAGONIST TM_1081-RELATED"/>
    <property type="match status" value="1"/>
</dbReference>
<dbReference type="InterPro" id="IPR036513">
    <property type="entry name" value="STAS_dom_sf"/>
</dbReference>
<evidence type="ECO:0000313" key="5">
    <source>
        <dbReference type="Proteomes" id="UP000186132"/>
    </source>
</evidence>
<dbReference type="RefSeq" id="WP_073387256.1">
    <property type="nucleotide sequence ID" value="NZ_FQVU01000002.1"/>
</dbReference>
<accession>A0A1M5G774</accession>
<name>A0A1M5G774_9ACTN</name>
<dbReference type="EMBL" id="FQVU01000002">
    <property type="protein sequence ID" value="SHF99670.1"/>
    <property type="molecule type" value="Genomic_DNA"/>
</dbReference>
<evidence type="ECO:0000259" key="3">
    <source>
        <dbReference type="PROSITE" id="PS50801"/>
    </source>
</evidence>
<organism evidence="4 5">
    <name type="scientific">Jatrophihabitans endophyticus</name>
    <dbReference type="NCBI Taxonomy" id="1206085"/>
    <lineage>
        <taxon>Bacteria</taxon>
        <taxon>Bacillati</taxon>
        <taxon>Actinomycetota</taxon>
        <taxon>Actinomycetes</taxon>
        <taxon>Jatrophihabitantales</taxon>
        <taxon>Jatrophihabitantaceae</taxon>
        <taxon>Jatrophihabitans</taxon>
    </lineage>
</organism>
<dbReference type="SUPFAM" id="SSF52091">
    <property type="entry name" value="SpoIIaa-like"/>
    <property type="match status" value="1"/>
</dbReference>
<keyword evidence="5" id="KW-1185">Reference proteome</keyword>
<evidence type="ECO:0000256" key="2">
    <source>
        <dbReference type="RuleBase" id="RU003749"/>
    </source>
</evidence>
<dbReference type="CDD" id="cd07043">
    <property type="entry name" value="STAS_anti-anti-sigma_factors"/>
    <property type="match status" value="1"/>
</dbReference>
<dbReference type="InterPro" id="IPR002645">
    <property type="entry name" value="STAS_dom"/>
</dbReference>
<dbReference type="PANTHER" id="PTHR33495">
    <property type="entry name" value="ANTI-SIGMA FACTOR ANTAGONIST TM_1081-RELATED-RELATED"/>
    <property type="match status" value="1"/>
</dbReference>
<dbReference type="Proteomes" id="UP000186132">
    <property type="component" value="Unassembled WGS sequence"/>
</dbReference>
<reference evidence="5" key="1">
    <citation type="submission" date="2016-11" db="EMBL/GenBank/DDBJ databases">
        <authorList>
            <person name="Varghese N."/>
            <person name="Submissions S."/>
        </authorList>
    </citation>
    <scope>NUCLEOTIDE SEQUENCE [LARGE SCALE GENOMIC DNA]</scope>
    <source>
        <strain evidence="5">DSM 45627</strain>
    </source>
</reference>
<feature type="domain" description="STAS" evidence="3">
    <location>
        <begin position="4"/>
        <end position="106"/>
    </location>
</feature>
<gene>
    <name evidence="4" type="ORF">SAMN05443575_1080</name>
</gene>
<evidence type="ECO:0000256" key="1">
    <source>
        <dbReference type="ARBA" id="ARBA00009013"/>
    </source>
</evidence>
<dbReference type="PROSITE" id="PS50801">
    <property type="entry name" value="STAS"/>
    <property type="match status" value="1"/>
</dbReference>
<dbReference type="InterPro" id="IPR058548">
    <property type="entry name" value="MlaB-like_STAS"/>
</dbReference>
<dbReference type="Pfam" id="PF13466">
    <property type="entry name" value="STAS_2"/>
    <property type="match status" value="1"/>
</dbReference>